<keyword evidence="1" id="KW-0677">Repeat</keyword>
<dbReference type="OrthoDB" id="342730at2759"/>
<dbReference type="Pfam" id="PF01436">
    <property type="entry name" value="NHL"/>
    <property type="match status" value="1"/>
</dbReference>
<feature type="transmembrane region" description="Helical" evidence="2">
    <location>
        <begin position="323"/>
        <end position="344"/>
    </location>
</feature>
<gene>
    <name evidence="3" type="ORF">NE237_005763</name>
</gene>
<protein>
    <recommendedName>
        <fullName evidence="5">NHL repeat-containing protein</fullName>
    </recommendedName>
</protein>
<dbReference type="PANTHER" id="PTHR13833">
    <property type="match status" value="1"/>
</dbReference>
<dbReference type="InterPro" id="IPR011042">
    <property type="entry name" value="6-blade_b-propeller_TolB-like"/>
</dbReference>
<reference evidence="3" key="1">
    <citation type="journal article" date="2023" name="Plant J.">
        <title>The genome of the king protea, Protea cynaroides.</title>
        <authorList>
            <person name="Chang J."/>
            <person name="Duong T.A."/>
            <person name="Schoeman C."/>
            <person name="Ma X."/>
            <person name="Roodt D."/>
            <person name="Barker N."/>
            <person name="Li Z."/>
            <person name="Van de Peer Y."/>
            <person name="Mizrachi E."/>
        </authorList>
    </citation>
    <scope>NUCLEOTIDE SEQUENCE</scope>
    <source>
        <tissue evidence="3">Young leaves</tissue>
    </source>
</reference>
<accession>A0A9Q0KLB1</accession>
<sequence length="521" mass="56506">MAQEEGSEVMGDRIDLRPDRDEVLIGCSMGLGVLSNGGSLWGGSRREPVFGGRETLGSHNGATGVVYKVKTVVQAFCSSFPWASLSTVSSTYFPFEGFKIGVLTSKTLIPSLRDSENISSPMAFSSMLIFTLIYVFSVPVSSELVLEEGYTVSTVFDGNKQLIHPYLVSHRPGTDDLIVLDSSGNIFYTVAFPTSEESEINWFSGNGTEGFSDGDSKSAMFGNPRSFTVDTKGNVYVADRKNHAIRKISKSGVTTIAGGYSKGPGNVDGPGQSASFSDDFDLAFVPERCALLISDRGNSLVRQINLKAEDCAKGFQLGMGLTWIWLVMGLGVLGILGLISYVLISRGVSGHSCFSGTWKHSRIILGRQVLIICSGIRSVVASSRFYSFLLRLVKLIRSYLSLMFRIHRVEHHSFSKEPISLLDSDGANNLELTQQQIFADQLKGLITSDGCPDASKRVEVFKPRDENHEGAGVLTDSCGKVDAMRWANIMDFTNEGDHGSLVGCLVGSGPSCLVKRELKLD</sequence>
<evidence type="ECO:0000313" key="4">
    <source>
        <dbReference type="Proteomes" id="UP001141806"/>
    </source>
</evidence>
<dbReference type="AlphaFoldDB" id="A0A9Q0KLB1"/>
<dbReference type="EMBL" id="JAMYWD010000004">
    <property type="protein sequence ID" value="KAJ4972589.1"/>
    <property type="molecule type" value="Genomic_DNA"/>
</dbReference>
<keyword evidence="2" id="KW-0472">Membrane</keyword>
<dbReference type="SUPFAM" id="SSF101898">
    <property type="entry name" value="NHL repeat"/>
    <property type="match status" value="1"/>
</dbReference>
<evidence type="ECO:0000313" key="3">
    <source>
        <dbReference type="EMBL" id="KAJ4972589.1"/>
    </source>
</evidence>
<name>A0A9Q0KLB1_9MAGN</name>
<keyword evidence="2" id="KW-1133">Transmembrane helix</keyword>
<keyword evidence="2" id="KW-0812">Transmembrane</keyword>
<proteinExistence type="predicted"/>
<dbReference type="PANTHER" id="PTHR13833:SF71">
    <property type="entry name" value="NHL DOMAIN-CONTAINING PROTEIN"/>
    <property type="match status" value="1"/>
</dbReference>
<comment type="caution">
    <text evidence="3">The sequence shown here is derived from an EMBL/GenBank/DDBJ whole genome shotgun (WGS) entry which is preliminary data.</text>
</comment>
<dbReference type="Gene3D" id="2.120.10.30">
    <property type="entry name" value="TolB, C-terminal domain"/>
    <property type="match status" value="1"/>
</dbReference>
<dbReference type="Proteomes" id="UP001141806">
    <property type="component" value="Unassembled WGS sequence"/>
</dbReference>
<keyword evidence="4" id="KW-1185">Reference proteome</keyword>
<organism evidence="3 4">
    <name type="scientific">Protea cynaroides</name>
    <dbReference type="NCBI Taxonomy" id="273540"/>
    <lineage>
        <taxon>Eukaryota</taxon>
        <taxon>Viridiplantae</taxon>
        <taxon>Streptophyta</taxon>
        <taxon>Embryophyta</taxon>
        <taxon>Tracheophyta</taxon>
        <taxon>Spermatophyta</taxon>
        <taxon>Magnoliopsida</taxon>
        <taxon>Proteales</taxon>
        <taxon>Proteaceae</taxon>
        <taxon>Protea</taxon>
    </lineage>
</organism>
<evidence type="ECO:0000256" key="2">
    <source>
        <dbReference type="SAM" id="Phobius"/>
    </source>
</evidence>
<evidence type="ECO:0000256" key="1">
    <source>
        <dbReference type="ARBA" id="ARBA00022737"/>
    </source>
</evidence>
<evidence type="ECO:0008006" key="5">
    <source>
        <dbReference type="Google" id="ProtNLM"/>
    </source>
</evidence>
<dbReference type="InterPro" id="IPR001258">
    <property type="entry name" value="NHL_repeat"/>
</dbReference>